<protein>
    <recommendedName>
        <fullName evidence="1">Methyltransferase domain-containing protein</fullName>
    </recommendedName>
</protein>
<evidence type="ECO:0000313" key="2">
    <source>
        <dbReference type="EMBL" id="PWW74608.1"/>
    </source>
</evidence>
<proteinExistence type="predicted"/>
<dbReference type="OrthoDB" id="5339271at2759"/>
<organism evidence="2 3">
    <name type="scientific">Tuber magnatum</name>
    <name type="common">white Piedmont truffle</name>
    <dbReference type="NCBI Taxonomy" id="42249"/>
    <lineage>
        <taxon>Eukaryota</taxon>
        <taxon>Fungi</taxon>
        <taxon>Dikarya</taxon>
        <taxon>Ascomycota</taxon>
        <taxon>Pezizomycotina</taxon>
        <taxon>Pezizomycetes</taxon>
        <taxon>Pezizales</taxon>
        <taxon>Tuberaceae</taxon>
        <taxon>Tuber</taxon>
    </lineage>
</organism>
<dbReference type="InterPro" id="IPR041698">
    <property type="entry name" value="Methyltransf_25"/>
</dbReference>
<dbReference type="InterPro" id="IPR029063">
    <property type="entry name" value="SAM-dependent_MTases_sf"/>
</dbReference>
<reference evidence="2 3" key="1">
    <citation type="submission" date="2018-03" db="EMBL/GenBank/DDBJ databases">
        <title>Genomes of Pezizomycetes fungi and the evolution of truffles.</title>
        <authorList>
            <person name="Murat C."/>
            <person name="Payen T."/>
            <person name="Noel B."/>
            <person name="Kuo A."/>
            <person name="Martin F.M."/>
        </authorList>
    </citation>
    <scope>NUCLEOTIDE SEQUENCE [LARGE SCALE GENOMIC DNA]</scope>
    <source>
        <strain evidence="2">091103-1</strain>
    </source>
</reference>
<dbReference type="SUPFAM" id="SSF53335">
    <property type="entry name" value="S-adenosyl-L-methionine-dependent methyltransferases"/>
    <property type="match status" value="1"/>
</dbReference>
<feature type="domain" description="Methyltransferase" evidence="1">
    <location>
        <begin position="50"/>
        <end position="156"/>
    </location>
</feature>
<gene>
    <name evidence="2" type="ORF">C7212DRAFT_365029</name>
</gene>
<dbReference type="CDD" id="cd02440">
    <property type="entry name" value="AdoMet_MTases"/>
    <property type="match status" value="1"/>
</dbReference>
<dbReference type="Pfam" id="PF13649">
    <property type="entry name" value="Methyltransf_25"/>
    <property type="match status" value="1"/>
</dbReference>
<dbReference type="EMBL" id="PYWC01000058">
    <property type="protein sequence ID" value="PWW74608.1"/>
    <property type="molecule type" value="Genomic_DNA"/>
</dbReference>
<comment type="caution">
    <text evidence="2">The sequence shown here is derived from an EMBL/GenBank/DDBJ whole genome shotgun (WGS) entry which is preliminary data.</text>
</comment>
<dbReference type="Gene3D" id="3.40.50.150">
    <property type="entry name" value="Vaccinia Virus protein VP39"/>
    <property type="match status" value="1"/>
</dbReference>
<dbReference type="Proteomes" id="UP000246991">
    <property type="component" value="Unassembled WGS sequence"/>
</dbReference>
<dbReference type="AlphaFoldDB" id="A0A317SJZ5"/>
<sequence>MADLNSSYAYISPRFPVFYDAWVFAMFGNTHSDTSVYQKYLRSYSHRLVILDLCTGTGRVVRGLGRDYPHKSLEDAIIYGIDHAPAMVQRARATSAPTHPTQEFKWKVAPATGFYQVLDNGDKVDLLINSAGSISHLPNRRDVRLFLGQVKKSLRPETGVALISVLTEMIHGPQEEEEIGESNDPVEHGMGALVLPCKDDGEGLSGQWHKSPTKVIWNEDKTVRTDSFCLELRTDDGTVAWREDLHWELALFDEDAWAADVQGAGLEVVDTVPEGDTFQRFYVLSNPII</sequence>
<evidence type="ECO:0000313" key="3">
    <source>
        <dbReference type="Proteomes" id="UP000246991"/>
    </source>
</evidence>
<evidence type="ECO:0000259" key="1">
    <source>
        <dbReference type="Pfam" id="PF13649"/>
    </source>
</evidence>
<name>A0A317SJZ5_9PEZI</name>
<keyword evidence="3" id="KW-1185">Reference proteome</keyword>
<accession>A0A317SJZ5</accession>